<dbReference type="AlphaFoldDB" id="A0AAV2CPB6"/>
<sequence>MYIVWRKNHNCSFLNGIISRKITKGGLSIADWLMVEEENEDDTDEHMRVPLNDEQEQGSRSSMGKLKIHRSLAAGFYRVQIRVEQSWSLISWSKVWGVGLEFDLNQSVGIHALLN</sequence>
<accession>A0AAV2CPB6</accession>
<feature type="region of interest" description="Disordered" evidence="1">
    <location>
        <begin position="40"/>
        <end position="64"/>
    </location>
</feature>
<gene>
    <name evidence="2" type="ORF">LTRI10_LOCUS5590</name>
</gene>
<proteinExistence type="predicted"/>
<name>A0AAV2CPB6_9ROSI</name>
<evidence type="ECO:0000313" key="3">
    <source>
        <dbReference type="Proteomes" id="UP001497516"/>
    </source>
</evidence>
<evidence type="ECO:0000256" key="1">
    <source>
        <dbReference type="SAM" id="MobiDB-lite"/>
    </source>
</evidence>
<reference evidence="2 3" key="1">
    <citation type="submission" date="2024-04" db="EMBL/GenBank/DDBJ databases">
        <authorList>
            <person name="Fracassetti M."/>
        </authorList>
    </citation>
    <scope>NUCLEOTIDE SEQUENCE [LARGE SCALE GENOMIC DNA]</scope>
</reference>
<keyword evidence="3" id="KW-1185">Reference proteome</keyword>
<dbReference type="EMBL" id="OZ034813">
    <property type="protein sequence ID" value="CAL1358001.1"/>
    <property type="molecule type" value="Genomic_DNA"/>
</dbReference>
<evidence type="ECO:0000313" key="2">
    <source>
        <dbReference type="EMBL" id="CAL1358001.1"/>
    </source>
</evidence>
<dbReference type="Proteomes" id="UP001497516">
    <property type="component" value="Chromosome 1"/>
</dbReference>
<protein>
    <submittedName>
        <fullName evidence="2">Uncharacterized protein</fullName>
    </submittedName>
</protein>
<organism evidence="2 3">
    <name type="scientific">Linum trigynum</name>
    <dbReference type="NCBI Taxonomy" id="586398"/>
    <lineage>
        <taxon>Eukaryota</taxon>
        <taxon>Viridiplantae</taxon>
        <taxon>Streptophyta</taxon>
        <taxon>Embryophyta</taxon>
        <taxon>Tracheophyta</taxon>
        <taxon>Spermatophyta</taxon>
        <taxon>Magnoliopsida</taxon>
        <taxon>eudicotyledons</taxon>
        <taxon>Gunneridae</taxon>
        <taxon>Pentapetalae</taxon>
        <taxon>rosids</taxon>
        <taxon>fabids</taxon>
        <taxon>Malpighiales</taxon>
        <taxon>Linaceae</taxon>
        <taxon>Linum</taxon>
    </lineage>
</organism>